<evidence type="ECO:0000313" key="1">
    <source>
        <dbReference type="EMBL" id="AOV08440.1"/>
    </source>
</evidence>
<name>A0A1D8JI90_9BACL</name>
<sequence>MLVGCAPREDGIRIYNASEVNTNEAEEVFAKEDRLVSTNIIFHDEEMISGVTVKTFSRFHKEKIEKELKKKLKEAYPEFDIIVSADNKIVHKTSKLIQDKDDKNLGKELKKLVSLLKEET</sequence>
<dbReference type="AlphaFoldDB" id="A0A1D8JI90"/>
<dbReference type="Proteomes" id="UP000185746">
    <property type="component" value="Chromosome"/>
</dbReference>
<proteinExistence type="predicted"/>
<dbReference type="KEGG" id="surl:BI350_13450"/>
<keyword evidence="2" id="KW-1185">Reference proteome</keyword>
<gene>
    <name evidence="1" type="ORF">BI350_13450</name>
</gene>
<dbReference type="EMBL" id="CP017560">
    <property type="protein sequence ID" value="AOV08440.1"/>
    <property type="molecule type" value="Genomic_DNA"/>
</dbReference>
<organism evidence="1 2">
    <name type="scientific">Sporosarcina ureilytica</name>
    <dbReference type="NCBI Taxonomy" id="298596"/>
    <lineage>
        <taxon>Bacteria</taxon>
        <taxon>Bacillati</taxon>
        <taxon>Bacillota</taxon>
        <taxon>Bacilli</taxon>
        <taxon>Bacillales</taxon>
        <taxon>Caryophanaceae</taxon>
        <taxon>Sporosarcina</taxon>
    </lineage>
</organism>
<evidence type="ECO:0000313" key="2">
    <source>
        <dbReference type="Proteomes" id="UP000185746"/>
    </source>
</evidence>
<evidence type="ECO:0008006" key="3">
    <source>
        <dbReference type="Google" id="ProtNLM"/>
    </source>
</evidence>
<reference evidence="1 2" key="1">
    <citation type="submission" date="2016-09" db="EMBL/GenBank/DDBJ databases">
        <title>Complete genome sequence of the Lysinibacillus sphaericus LMG 22257, a specie of Bacillus with ureolytic activity that can effectively biodeposit calcium carbonate.</title>
        <authorList>
            <person name="Yan W."/>
        </authorList>
    </citation>
    <scope>NUCLEOTIDE SEQUENCE [LARGE SCALE GENOMIC DNA]</scope>
    <source>
        <strain evidence="1 2">LMG 22257</strain>
    </source>
</reference>
<protein>
    <recommendedName>
        <fullName evidence="3">Sporulation protein</fullName>
    </recommendedName>
</protein>
<accession>A0A1D8JI90</accession>